<proteinExistence type="predicted"/>
<reference evidence="1 2" key="1">
    <citation type="submission" date="2008-10" db="EMBL/GenBank/DDBJ databases">
        <title>Genome sequence of Bacillus cereus B4264.</title>
        <authorList>
            <person name="Dodson R.J."/>
            <person name="Durkin A.S."/>
            <person name="Rosovitz M.J."/>
            <person name="Rasko D.A."/>
            <person name="Hoffmaster A."/>
            <person name="Ravel J."/>
            <person name="Sutton G."/>
        </authorList>
    </citation>
    <scope>NUCLEOTIDE SEQUENCE [LARGE SCALE GENOMIC DNA]</scope>
    <source>
        <strain evidence="1 2">B4264</strain>
    </source>
</reference>
<name>B7H6H3_BACC4</name>
<evidence type="ECO:0000313" key="2">
    <source>
        <dbReference type="Proteomes" id="UP000007096"/>
    </source>
</evidence>
<gene>
    <name evidence="1" type="ordered locus">BCB4264_A3443</name>
</gene>
<organism evidence="1 2">
    <name type="scientific">Bacillus cereus (strain B4264)</name>
    <dbReference type="NCBI Taxonomy" id="405532"/>
    <lineage>
        <taxon>Bacteria</taxon>
        <taxon>Bacillati</taxon>
        <taxon>Bacillota</taxon>
        <taxon>Bacilli</taxon>
        <taxon>Bacillales</taxon>
        <taxon>Bacillaceae</taxon>
        <taxon>Bacillus</taxon>
        <taxon>Bacillus cereus group</taxon>
    </lineage>
</organism>
<dbReference type="Proteomes" id="UP000007096">
    <property type="component" value="Chromosome"/>
</dbReference>
<accession>B7H6H3</accession>
<dbReference type="HOGENOM" id="CLU_3304179_0_0_9"/>
<protein>
    <submittedName>
        <fullName evidence="1">Uncharacterized protein</fullName>
    </submittedName>
</protein>
<sequence length="39" mass="4565">MNIKKLENTLNVQIEKKALSGINDWKIKKTNEVIQLKLK</sequence>
<dbReference type="AlphaFoldDB" id="B7H6H3"/>
<evidence type="ECO:0000313" key="1">
    <source>
        <dbReference type="EMBL" id="ACK62749.1"/>
    </source>
</evidence>
<dbReference type="KEGG" id="bcb:BCB4264_A3443"/>
<dbReference type="EMBL" id="CP001176">
    <property type="protein sequence ID" value="ACK62749.1"/>
    <property type="molecule type" value="Genomic_DNA"/>
</dbReference>